<feature type="transmembrane region" description="Helical" evidence="7">
    <location>
        <begin position="132"/>
        <end position="150"/>
    </location>
</feature>
<keyword evidence="5 7" id="KW-1133">Transmembrane helix</keyword>
<dbReference type="SMART" id="SM00382">
    <property type="entry name" value="AAA"/>
    <property type="match status" value="1"/>
</dbReference>
<evidence type="ECO:0000313" key="10">
    <source>
        <dbReference type="EMBL" id="WIN00583.1"/>
    </source>
</evidence>
<gene>
    <name evidence="10" type="ORF">ACTOB_004297</name>
</gene>
<protein>
    <submittedName>
        <fullName evidence="10">ABC transporter ATP-binding protein</fullName>
    </submittedName>
</protein>
<proteinExistence type="predicted"/>
<feature type="transmembrane region" description="Helical" evidence="7">
    <location>
        <begin position="21"/>
        <end position="41"/>
    </location>
</feature>
<dbReference type="InterPro" id="IPR003439">
    <property type="entry name" value="ABC_transporter-like_ATP-bd"/>
</dbReference>
<feature type="domain" description="ABC transmembrane type-1" evidence="9">
    <location>
        <begin position="20"/>
        <end position="299"/>
    </location>
</feature>
<organism evidence="10 11">
    <name type="scientific">Actinoplanes oblitus</name>
    <dbReference type="NCBI Taxonomy" id="3040509"/>
    <lineage>
        <taxon>Bacteria</taxon>
        <taxon>Bacillati</taxon>
        <taxon>Actinomycetota</taxon>
        <taxon>Actinomycetes</taxon>
        <taxon>Micromonosporales</taxon>
        <taxon>Micromonosporaceae</taxon>
        <taxon>Actinoplanes</taxon>
    </lineage>
</organism>
<evidence type="ECO:0000256" key="2">
    <source>
        <dbReference type="ARBA" id="ARBA00022692"/>
    </source>
</evidence>
<dbReference type="PANTHER" id="PTHR24221">
    <property type="entry name" value="ATP-BINDING CASSETTE SUB-FAMILY B"/>
    <property type="match status" value="1"/>
</dbReference>
<dbReference type="InterPro" id="IPR027417">
    <property type="entry name" value="P-loop_NTPase"/>
</dbReference>
<dbReference type="Pfam" id="PF00005">
    <property type="entry name" value="ABC_tran"/>
    <property type="match status" value="1"/>
</dbReference>
<evidence type="ECO:0000256" key="7">
    <source>
        <dbReference type="SAM" id="Phobius"/>
    </source>
</evidence>
<feature type="transmembrane region" description="Helical" evidence="7">
    <location>
        <begin position="237"/>
        <end position="258"/>
    </location>
</feature>
<evidence type="ECO:0000313" key="11">
    <source>
        <dbReference type="Proteomes" id="UP001240150"/>
    </source>
</evidence>
<keyword evidence="2 7" id="KW-0812">Transmembrane</keyword>
<dbReference type="PROSITE" id="PS00211">
    <property type="entry name" value="ABC_TRANSPORTER_1"/>
    <property type="match status" value="1"/>
</dbReference>
<keyword evidence="3" id="KW-0547">Nucleotide-binding</keyword>
<dbReference type="InterPro" id="IPR017871">
    <property type="entry name" value="ABC_transporter-like_CS"/>
</dbReference>
<dbReference type="GO" id="GO:0005524">
    <property type="term" value="F:ATP binding"/>
    <property type="evidence" value="ECO:0007669"/>
    <property type="project" value="UniProtKB-KW"/>
</dbReference>
<keyword evidence="6 7" id="KW-0472">Membrane</keyword>
<dbReference type="PROSITE" id="PS50929">
    <property type="entry name" value="ABC_TM1F"/>
    <property type="match status" value="1"/>
</dbReference>
<dbReference type="InterPro" id="IPR036640">
    <property type="entry name" value="ABC1_TM_sf"/>
</dbReference>
<reference evidence="10 11" key="1">
    <citation type="submission" date="2023-06" db="EMBL/GenBank/DDBJ databases">
        <authorList>
            <person name="Yushchuk O."/>
            <person name="Binda E."/>
            <person name="Ruckert-Reed C."/>
            <person name="Fedorenko V."/>
            <person name="Kalinowski J."/>
            <person name="Marinelli F."/>
        </authorList>
    </citation>
    <scope>NUCLEOTIDE SEQUENCE [LARGE SCALE GENOMIC DNA]</scope>
    <source>
        <strain evidence="10 11">NRRL 3884</strain>
    </source>
</reference>
<evidence type="ECO:0000259" key="9">
    <source>
        <dbReference type="PROSITE" id="PS50929"/>
    </source>
</evidence>
<dbReference type="InterPro" id="IPR039421">
    <property type="entry name" value="Type_1_exporter"/>
</dbReference>
<evidence type="ECO:0000259" key="8">
    <source>
        <dbReference type="PROSITE" id="PS50893"/>
    </source>
</evidence>
<dbReference type="RefSeq" id="WP_284922112.1">
    <property type="nucleotide sequence ID" value="NZ_CP126980.1"/>
</dbReference>
<feature type="transmembrane region" description="Helical" evidence="7">
    <location>
        <begin position="53"/>
        <end position="72"/>
    </location>
</feature>
<keyword evidence="11" id="KW-1185">Reference proteome</keyword>
<evidence type="ECO:0000256" key="1">
    <source>
        <dbReference type="ARBA" id="ARBA00004651"/>
    </source>
</evidence>
<accession>A0ABY8WSZ6</accession>
<evidence type="ECO:0000256" key="6">
    <source>
        <dbReference type="ARBA" id="ARBA00023136"/>
    </source>
</evidence>
<evidence type="ECO:0000256" key="4">
    <source>
        <dbReference type="ARBA" id="ARBA00022840"/>
    </source>
</evidence>
<sequence>MITLLSRILGPEYARPLHRAIVLMAVASVAEGLAYALLIPLLRALLAGDTPGAWPWLGAFAGASVVAVLLRFRSDVAGFATGAALSRGLHHRLGDHLARLPLGWFTRRRLGEVGMLASRGVLSTMAVPAHRLQPMISAVLTPATVALVLFLVDWRLALAALLAAPLILLAQVWTNRTTASLDRERSISADEAASRVVEYVRAQPVLRMGGTTGRGFGLLDSALVEQQRTGRRAAIRAIPGVLALSLTVQAGLTALLVLGADLALGGRIATVDMLVALILATRCVDPLLSLSDLAGQMRNSREELERIDAVLSTPTLPEPAEPVAVPAGDLELDDVTFRRDGREVLHGVSAVVQKGSRVAFVGPSGAGKSTILQLIARFHDPYSGSVKLGGIDLKMLASEQLAQNVSMVFQDVYLFDGTISDNVRMGRPDATSEELSAAARSAHLTEVIDRLPQGWETRVGEGGAALSGGERQRVSIARALLKDAPVLLLDEPTAALDPASEVAVQSALDGLMVGRTVVMVAHRLRTVRHVDRIYFVEEGNIVESGTHHELLARGGRYAKFWSMAHMTRP</sequence>
<dbReference type="Pfam" id="PF00664">
    <property type="entry name" value="ABC_membrane"/>
    <property type="match status" value="1"/>
</dbReference>
<dbReference type="Proteomes" id="UP001240150">
    <property type="component" value="Chromosome"/>
</dbReference>
<name>A0ABY8WSZ6_9ACTN</name>
<dbReference type="InterPro" id="IPR011527">
    <property type="entry name" value="ABC1_TM_dom"/>
</dbReference>
<evidence type="ECO:0000256" key="3">
    <source>
        <dbReference type="ARBA" id="ARBA00022741"/>
    </source>
</evidence>
<comment type="subcellular location">
    <subcellularLocation>
        <location evidence="1">Cell membrane</location>
        <topology evidence="1">Multi-pass membrane protein</topology>
    </subcellularLocation>
</comment>
<feature type="domain" description="ABC transporter" evidence="8">
    <location>
        <begin position="330"/>
        <end position="563"/>
    </location>
</feature>
<dbReference type="Gene3D" id="1.20.1560.10">
    <property type="entry name" value="ABC transporter type 1, transmembrane domain"/>
    <property type="match status" value="1"/>
</dbReference>
<dbReference type="EMBL" id="CP126980">
    <property type="protein sequence ID" value="WIN00583.1"/>
    <property type="molecule type" value="Genomic_DNA"/>
</dbReference>
<dbReference type="SUPFAM" id="SSF90123">
    <property type="entry name" value="ABC transporter transmembrane region"/>
    <property type="match status" value="1"/>
</dbReference>
<dbReference type="SUPFAM" id="SSF52540">
    <property type="entry name" value="P-loop containing nucleoside triphosphate hydrolases"/>
    <property type="match status" value="1"/>
</dbReference>
<dbReference type="PROSITE" id="PS50893">
    <property type="entry name" value="ABC_TRANSPORTER_2"/>
    <property type="match status" value="1"/>
</dbReference>
<dbReference type="PANTHER" id="PTHR24221:SF654">
    <property type="entry name" value="ATP-BINDING CASSETTE SUB-FAMILY B MEMBER 6"/>
    <property type="match status" value="1"/>
</dbReference>
<dbReference type="Gene3D" id="3.40.50.300">
    <property type="entry name" value="P-loop containing nucleotide triphosphate hydrolases"/>
    <property type="match status" value="1"/>
</dbReference>
<keyword evidence="4 10" id="KW-0067">ATP-binding</keyword>
<feature type="transmembrane region" description="Helical" evidence="7">
    <location>
        <begin position="156"/>
        <end position="174"/>
    </location>
</feature>
<dbReference type="InterPro" id="IPR003593">
    <property type="entry name" value="AAA+_ATPase"/>
</dbReference>
<evidence type="ECO:0000256" key="5">
    <source>
        <dbReference type="ARBA" id="ARBA00022989"/>
    </source>
</evidence>